<keyword evidence="7" id="KW-1185">Reference proteome</keyword>
<feature type="region of interest" description="Disordered" evidence="5">
    <location>
        <begin position="1"/>
        <end position="33"/>
    </location>
</feature>
<keyword evidence="3" id="KW-1133">Transmembrane helix</keyword>
<dbReference type="PANTHER" id="PTHR42723:SF1">
    <property type="entry name" value="CHLOROPHYLL SYNTHASE, CHLOROPLASTIC"/>
    <property type="match status" value="1"/>
</dbReference>
<name>A0A2S9Q225_9ACTN</name>
<evidence type="ECO:0000313" key="6">
    <source>
        <dbReference type="EMBL" id="PRH80663.1"/>
    </source>
</evidence>
<dbReference type="CDD" id="cd13964">
    <property type="entry name" value="PT_UbiA_1"/>
    <property type="match status" value="1"/>
</dbReference>
<dbReference type="RefSeq" id="WP_105867271.1">
    <property type="nucleotide sequence ID" value="NZ_PVLV01000040.1"/>
</dbReference>
<reference evidence="6 7" key="1">
    <citation type="submission" date="2018-03" db="EMBL/GenBank/DDBJ databases">
        <title>Novel Streptomyces sp. from soil.</title>
        <authorList>
            <person name="Tan G.Y.A."/>
            <person name="Lee Z.Y."/>
        </authorList>
    </citation>
    <scope>NUCLEOTIDE SEQUENCE [LARGE SCALE GENOMIC DNA]</scope>
    <source>
        <strain evidence="6 7">ST5x</strain>
    </source>
</reference>
<keyword evidence="2" id="KW-0812">Transmembrane</keyword>
<dbReference type="OrthoDB" id="2908954at2"/>
<dbReference type="EMBL" id="PVLV01000040">
    <property type="protein sequence ID" value="PRH80663.1"/>
    <property type="molecule type" value="Genomic_DNA"/>
</dbReference>
<proteinExistence type="predicted"/>
<dbReference type="InterPro" id="IPR044878">
    <property type="entry name" value="UbiA_sf"/>
</dbReference>
<evidence type="ECO:0000256" key="4">
    <source>
        <dbReference type="ARBA" id="ARBA00023136"/>
    </source>
</evidence>
<dbReference type="NCBIfam" id="NF045897">
    <property type="entry name" value="SCO3242_trans"/>
    <property type="match status" value="1"/>
</dbReference>
<organism evidence="6 7">
    <name type="scientific">Streptomyces solincola</name>
    <dbReference type="NCBI Taxonomy" id="2100817"/>
    <lineage>
        <taxon>Bacteria</taxon>
        <taxon>Bacillati</taxon>
        <taxon>Actinomycetota</taxon>
        <taxon>Actinomycetes</taxon>
        <taxon>Kitasatosporales</taxon>
        <taxon>Streptomycetaceae</taxon>
        <taxon>Streptomyces</taxon>
    </lineage>
</organism>
<protein>
    <submittedName>
        <fullName evidence="6">Prenyltransferase</fullName>
    </submittedName>
</protein>
<dbReference type="InterPro" id="IPR000537">
    <property type="entry name" value="UbiA_prenyltransferase"/>
</dbReference>
<evidence type="ECO:0000256" key="1">
    <source>
        <dbReference type="ARBA" id="ARBA00004141"/>
    </source>
</evidence>
<keyword evidence="4" id="KW-0472">Membrane</keyword>
<dbReference type="Proteomes" id="UP000239322">
    <property type="component" value="Unassembled WGS sequence"/>
</dbReference>
<accession>A0A2S9Q225</accession>
<dbReference type="PANTHER" id="PTHR42723">
    <property type="entry name" value="CHLOROPHYLL SYNTHASE"/>
    <property type="match status" value="1"/>
</dbReference>
<keyword evidence="6" id="KW-0808">Transferase</keyword>
<evidence type="ECO:0000256" key="5">
    <source>
        <dbReference type="SAM" id="MobiDB-lite"/>
    </source>
</evidence>
<dbReference type="GO" id="GO:0016765">
    <property type="term" value="F:transferase activity, transferring alkyl or aryl (other than methyl) groups"/>
    <property type="evidence" value="ECO:0007669"/>
    <property type="project" value="InterPro"/>
</dbReference>
<dbReference type="InterPro" id="IPR050475">
    <property type="entry name" value="Prenyltransferase_related"/>
</dbReference>
<evidence type="ECO:0000256" key="2">
    <source>
        <dbReference type="ARBA" id="ARBA00022692"/>
    </source>
</evidence>
<dbReference type="AlphaFoldDB" id="A0A2S9Q225"/>
<dbReference type="GO" id="GO:0016020">
    <property type="term" value="C:membrane"/>
    <property type="evidence" value="ECO:0007669"/>
    <property type="project" value="UniProtKB-SubCell"/>
</dbReference>
<evidence type="ECO:0000256" key="3">
    <source>
        <dbReference type="ARBA" id="ARBA00022989"/>
    </source>
</evidence>
<dbReference type="Pfam" id="PF01040">
    <property type="entry name" value="UbiA"/>
    <property type="match status" value="1"/>
</dbReference>
<feature type="compositionally biased region" description="Low complexity" evidence="5">
    <location>
        <begin position="198"/>
        <end position="209"/>
    </location>
</feature>
<comment type="subcellular location">
    <subcellularLocation>
        <location evidence="1">Membrane</location>
        <topology evidence="1">Multi-pass membrane protein</topology>
    </subcellularLocation>
</comment>
<comment type="caution">
    <text evidence="6">The sequence shown here is derived from an EMBL/GenBank/DDBJ whole genome shotgun (WGS) entry which is preliminary data.</text>
</comment>
<evidence type="ECO:0000313" key="7">
    <source>
        <dbReference type="Proteomes" id="UP000239322"/>
    </source>
</evidence>
<gene>
    <name evidence="6" type="ORF">C6N75_03070</name>
</gene>
<feature type="region of interest" description="Disordered" evidence="5">
    <location>
        <begin position="198"/>
        <end position="218"/>
    </location>
</feature>
<dbReference type="Gene3D" id="1.10.357.140">
    <property type="entry name" value="UbiA prenyltransferase"/>
    <property type="match status" value="1"/>
</dbReference>
<sequence length="364" mass="36392">MTDAPAPHTVARAPAGRPPAFTGRDRRAASAPAKRAGIAADRVAAWAELLRLPALLTVPGDVVAGTAAVGLPLHRGTAFAIGSSLCLYTAGMALNDWADRHVDAVERPERPLPSGRITPAAALAASCGLTAAGLMLAARAGRPAFLVAGSLAGTVWAYDLRMKHSAAGPAVMAAARSLDLLLGAASAAHPVRAGAAGTAAPHAAADTPRPSAPGLRSPEPAAAALASAALLGAHTAAVTMLSRREVHGGSTATPVAALATTALVARVLGSRPAAGRRATGRGRLRSAGQAAALAVYAATAGRSHLHAALNPSPQLTRRAVRDGIRAVIPLQAALALRHGAGLAALPVLALLPAMRHLSRRVSVT</sequence>